<protein>
    <submittedName>
        <fullName evidence="1">Uncharacterized protein</fullName>
    </submittedName>
</protein>
<dbReference type="EnsemblMetazoa" id="tetur04g08670.1">
    <property type="protein sequence ID" value="tetur04g08670.1"/>
    <property type="gene ID" value="tetur04g08670"/>
</dbReference>
<keyword evidence="2" id="KW-1185">Reference proteome</keyword>
<evidence type="ECO:0000313" key="2">
    <source>
        <dbReference type="Proteomes" id="UP000015104"/>
    </source>
</evidence>
<dbReference type="HOGENOM" id="CLU_3392789_0_0_1"/>
<proteinExistence type="predicted"/>
<dbReference type="AlphaFoldDB" id="T1K3H2"/>
<accession>T1K3H2</accession>
<evidence type="ECO:0000313" key="1">
    <source>
        <dbReference type="EnsemblMetazoa" id="tetur04g08670.1"/>
    </source>
</evidence>
<dbReference type="EMBL" id="CAEY01001379">
    <property type="status" value="NOT_ANNOTATED_CDS"/>
    <property type="molecule type" value="Genomic_DNA"/>
</dbReference>
<name>T1K3H2_TETUR</name>
<sequence>MVIAKAANAIIMFHDKPSNIQSTRLKSQSSPK</sequence>
<dbReference type="Proteomes" id="UP000015104">
    <property type="component" value="Unassembled WGS sequence"/>
</dbReference>
<organism evidence="1 2">
    <name type="scientific">Tetranychus urticae</name>
    <name type="common">Two-spotted spider mite</name>
    <dbReference type="NCBI Taxonomy" id="32264"/>
    <lineage>
        <taxon>Eukaryota</taxon>
        <taxon>Metazoa</taxon>
        <taxon>Ecdysozoa</taxon>
        <taxon>Arthropoda</taxon>
        <taxon>Chelicerata</taxon>
        <taxon>Arachnida</taxon>
        <taxon>Acari</taxon>
        <taxon>Acariformes</taxon>
        <taxon>Trombidiformes</taxon>
        <taxon>Prostigmata</taxon>
        <taxon>Eleutherengona</taxon>
        <taxon>Raphignathae</taxon>
        <taxon>Tetranychoidea</taxon>
        <taxon>Tetranychidae</taxon>
        <taxon>Tetranychus</taxon>
    </lineage>
</organism>
<reference evidence="1" key="2">
    <citation type="submission" date="2015-06" db="UniProtKB">
        <authorList>
            <consortium name="EnsemblMetazoa"/>
        </authorList>
    </citation>
    <scope>IDENTIFICATION</scope>
</reference>
<reference evidence="2" key="1">
    <citation type="submission" date="2011-08" db="EMBL/GenBank/DDBJ databases">
        <authorList>
            <person name="Rombauts S."/>
        </authorList>
    </citation>
    <scope>NUCLEOTIDE SEQUENCE</scope>
    <source>
        <strain evidence="2">London</strain>
    </source>
</reference>